<dbReference type="AlphaFoldDB" id="A0AAV6UX39"/>
<dbReference type="EMBL" id="JAFNEN010000233">
    <property type="protein sequence ID" value="KAG8188689.1"/>
    <property type="molecule type" value="Genomic_DNA"/>
</dbReference>
<organism evidence="1 2">
    <name type="scientific">Oedothorax gibbosus</name>
    <dbReference type="NCBI Taxonomy" id="931172"/>
    <lineage>
        <taxon>Eukaryota</taxon>
        <taxon>Metazoa</taxon>
        <taxon>Ecdysozoa</taxon>
        <taxon>Arthropoda</taxon>
        <taxon>Chelicerata</taxon>
        <taxon>Arachnida</taxon>
        <taxon>Araneae</taxon>
        <taxon>Araneomorphae</taxon>
        <taxon>Entelegynae</taxon>
        <taxon>Araneoidea</taxon>
        <taxon>Linyphiidae</taxon>
        <taxon>Erigoninae</taxon>
        <taxon>Oedothorax</taxon>
    </lineage>
</organism>
<name>A0AAV6UX39_9ARAC</name>
<sequence>MTICHRFGEEKTNITSRKSFKASCLAAQTTPSQHPIFTQGFIITGLDTKRHSWMRVAHFPRRNGQQTSSLVKYLQHTSFLRLNSLLSEANSNSICRYNVDRLRPSVLNTCSTSKERRGTIFASLCHLGMLLFFNLMKLCVEQMTFLTLLDWFWVKKGGVGAKKPKRTLTDEVCA</sequence>
<evidence type="ECO:0000313" key="1">
    <source>
        <dbReference type="EMBL" id="KAG8188689.1"/>
    </source>
</evidence>
<keyword evidence="2" id="KW-1185">Reference proteome</keyword>
<comment type="caution">
    <text evidence="1">The sequence shown here is derived from an EMBL/GenBank/DDBJ whole genome shotgun (WGS) entry which is preliminary data.</text>
</comment>
<reference evidence="1 2" key="1">
    <citation type="journal article" date="2022" name="Nat. Ecol. Evol.">
        <title>A masculinizing supergene underlies an exaggerated male reproductive morph in a spider.</title>
        <authorList>
            <person name="Hendrickx F."/>
            <person name="De Corte Z."/>
            <person name="Sonet G."/>
            <person name="Van Belleghem S.M."/>
            <person name="Kostlbacher S."/>
            <person name="Vangestel C."/>
        </authorList>
    </citation>
    <scope>NUCLEOTIDE SEQUENCE [LARGE SCALE GENOMIC DNA]</scope>
    <source>
        <strain evidence="1">W744_W776</strain>
    </source>
</reference>
<evidence type="ECO:0000313" key="2">
    <source>
        <dbReference type="Proteomes" id="UP000827092"/>
    </source>
</evidence>
<accession>A0AAV6UX39</accession>
<proteinExistence type="predicted"/>
<dbReference type="Proteomes" id="UP000827092">
    <property type="component" value="Unassembled WGS sequence"/>
</dbReference>
<gene>
    <name evidence="1" type="ORF">JTE90_003945</name>
</gene>
<protein>
    <submittedName>
        <fullName evidence="1">Uncharacterized protein</fullName>
    </submittedName>
</protein>